<dbReference type="Gene3D" id="1.10.287.130">
    <property type="match status" value="1"/>
</dbReference>
<evidence type="ECO:0000313" key="10">
    <source>
        <dbReference type="Proteomes" id="UP001241605"/>
    </source>
</evidence>
<dbReference type="InterPro" id="IPR005467">
    <property type="entry name" value="His_kinase_dom"/>
</dbReference>
<dbReference type="PROSITE" id="PS50110">
    <property type="entry name" value="RESPONSE_REGULATORY"/>
    <property type="match status" value="1"/>
</dbReference>
<dbReference type="EC" id="2.7.13.3" evidence="2"/>
<dbReference type="InterPro" id="IPR011006">
    <property type="entry name" value="CheY-like_superfamily"/>
</dbReference>
<feature type="modified residue" description="4-aspartylphosphate" evidence="5">
    <location>
        <position position="518"/>
    </location>
</feature>
<organism evidence="9 10">
    <name type="scientific">Tropicibacter oceani</name>
    <dbReference type="NCBI Taxonomy" id="3058420"/>
    <lineage>
        <taxon>Bacteria</taxon>
        <taxon>Pseudomonadati</taxon>
        <taxon>Pseudomonadota</taxon>
        <taxon>Alphaproteobacteria</taxon>
        <taxon>Rhodobacterales</taxon>
        <taxon>Roseobacteraceae</taxon>
        <taxon>Tropicibacter</taxon>
    </lineage>
</organism>
<keyword evidence="9" id="KW-0547">Nucleotide-binding</keyword>
<dbReference type="SMART" id="SM00387">
    <property type="entry name" value="HATPase_c"/>
    <property type="match status" value="1"/>
</dbReference>
<dbReference type="SUPFAM" id="SSF47384">
    <property type="entry name" value="Homodimeric domain of signal transducing histidine kinase"/>
    <property type="match status" value="1"/>
</dbReference>
<evidence type="ECO:0000256" key="2">
    <source>
        <dbReference type="ARBA" id="ARBA00012438"/>
    </source>
</evidence>
<evidence type="ECO:0000313" key="9">
    <source>
        <dbReference type="EMBL" id="WGW05203.1"/>
    </source>
</evidence>
<feature type="domain" description="Histidine kinase" evidence="7">
    <location>
        <begin position="228"/>
        <end position="446"/>
    </location>
</feature>
<dbReference type="InterPro" id="IPR003594">
    <property type="entry name" value="HATPase_dom"/>
</dbReference>
<dbReference type="RefSeq" id="WP_282301835.1">
    <property type="nucleotide sequence ID" value="NZ_CP124616.1"/>
</dbReference>
<dbReference type="SUPFAM" id="SSF55874">
    <property type="entry name" value="ATPase domain of HSP90 chaperone/DNA topoisomerase II/histidine kinase"/>
    <property type="match status" value="1"/>
</dbReference>
<name>A0ABY8QL79_9RHOB</name>
<dbReference type="PANTHER" id="PTHR45339:SF1">
    <property type="entry name" value="HYBRID SIGNAL TRANSDUCTION HISTIDINE KINASE J"/>
    <property type="match status" value="1"/>
</dbReference>
<evidence type="ECO:0000256" key="3">
    <source>
        <dbReference type="ARBA" id="ARBA00022553"/>
    </source>
</evidence>
<evidence type="ECO:0000256" key="5">
    <source>
        <dbReference type="PROSITE-ProRule" id="PRU00169"/>
    </source>
</evidence>
<dbReference type="GO" id="GO:0005524">
    <property type="term" value="F:ATP binding"/>
    <property type="evidence" value="ECO:0007669"/>
    <property type="project" value="UniProtKB-KW"/>
</dbReference>
<sequence length="594" mass="64351">MKLSSWIRDNNRMLRAVFAVCLAGSLAAILFVREQQRATDREAELYSVNSALWKISELIYETERLSGVLLAYAIGDDTQQGVALRFDILWSRTDVLSVAAGERTLVFAQVIQGYSDFLKAEEPAVFGDAPLSDADVDRMRGQLQVLSHRARSVWSEAMADKNTALHATQIADRRQGLYYRTVTAAMIGLLMLFVVIEIFSANRDRNREMRLHEAAAQSSAAKSRFLANISHEIRTPLNGILSMATELAETDLDADQRRCVDVIEQSGGLLLSTINDVLDLSKVEAGQFHIEAHAFDLRTLLNAAASLYSASAREKGLELSVETDSSVPGLVRGDGRRLRQVLNNLIANAVKFTPTGQVLVRALVDADPGLIRIEVRDTGPGIPAEAQERIFEPFTQADTSITRVHGGTGLGLTISRQLCVAMGGTLSLASDLGKGAVFSCVLPLPAVEVPKPVQADSPRAAPSDLSGMRILVVDDNATNRLILDRFIKPTGAVVTQAENGAEAVAALREARFDLVLMDIQMPVMDGVAATREIRAEEAASGRPATPVIGVTANVLSHQVDEYHAAGMDHVLPKPASKKALWQVLDSCLGRRDAA</sequence>
<proteinExistence type="predicted"/>
<dbReference type="InterPro" id="IPR001789">
    <property type="entry name" value="Sig_transdc_resp-reg_receiver"/>
</dbReference>
<keyword evidence="9" id="KW-0067">ATP-binding</keyword>
<dbReference type="EMBL" id="CP124616">
    <property type="protein sequence ID" value="WGW05203.1"/>
    <property type="molecule type" value="Genomic_DNA"/>
</dbReference>
<comment type="catalytic activity">
    <reaction evidence="1">
        <text>ATP + protein L-histidine = ADP + protein N-phospho-L-histidine.</text>
        <dbReference type="EC" id="2.7.13.3"/>
    </reaction>
</comment>
<evidence type="ECO:0000256" key="6">
    <source>
        <dbReference type="SAM" id="Phobius"/>
    </source>
</evidence>
<keyword evidence="6" id="KW-1133">Transmembrane helix</keyword>
<dbReference type="SUPFAM" id="SSF52172">
    <property type="entry name" value="CheY-like"/>
    <property type="match status" value="1"/>
</dbReference>
<dbReference type="Gene3D" id="3.40.50.2300">
    <property type="match status" value="1"/>
</dbReference>
<reference evidence="9 10" key="1">
    <citation type="submission" date="2023-05" db="EMBL/GenBank/DDBJ databases">
        <title>YMD87, complete Genome.</title>
        <authorList>
            <person name="Zhang J."/>
            <person name="Xu X."/>
        </authorList>
    </citation>
    <scope>NUCLEOTIDE SEQUENCE [LARGE SCALE GENOMIC DNA]</scope>
    <source>
        <strain evidence="9 10">YMD87</strain>
    </source>
</reference>
<dbReference type="PRINTS" id="PR00344">
    <property type="entry name" value="BCTRLSENSOR"/>
</dbReference>
<dbReference type="CDD" id="cd00082">
    <property type="entry name" value="HisKA"/>
    <property type="match status" value="1"/>
</dbReference>
<evidence type="ECO:0000256" key="1">
    <source>
        <dbReference type="ARBA" id="ARBA00000085"/>
    </source>
</evidence>
<dbReference type="Proteomes" id="UP001241605">
    <property type="component" value="Chromosome"/>
</dbReference>
<keyword evidence="3 5" id="KW-0597">Phosphoprotein</keyword>
<dbReference type="Pfam" id="PF00512">
    <property type="entry name" value="HisKA"/>
    <property type="match status" value="1"/>
</dbReference>
<keyword evidence="6" id="KW-0812">Transmembrane</keyword>
<dbReference type="InterPro" id="IPR003661">
    <property type="entry name" value="HisK_dim/P_dom"/>
</dbReference>
<dbReference type="Gene3D" id="3.30.565.10">
    <property type="entry name" value="Histidine kinase-like ATPase, C-terminal domain"/>
    <property type="match status" value="1"/>
</dbReference>
<keyword evidence="10" id="KW-1185">Reference proteome</keyword>
<feature type="domain" description="Response regulatory" evidence="8">
    <location>
        <begin position="469"/>
        <end position="588"/>
    </location>
</feature>
<dbReference type="InterPro" id="IPR036890">
    <property type="entry name" value="HATPase_C_sf"/>
</dbReference>
<dbReference type="PANTHER" id="PTHR45339">
    <property type="entry name" value="HYBRID SIGNAL TRANSDUCTION HISTIDINE KINASE J"/>
    <property type="match status" value="1"/>
</dbReference>
<keyword evidence="4" id="KW-0902">Two-component regulatory system</keyword>
<dbReference type="PROSITE" id="PS50109">
    <property type="entry name" value="HIS_KIN"/>
    <property type="match status" value="1"/>
</dbReference>
<protein>
    <recommendedName>
        <fullName evidence="2">histidine kinase</fullName>
        <ecNumber evidence="2">2.7.13.3</ecNumber>
    </recommendedName>
</protein>
<gene>
    <name evidence="9" type="ORF">QF118_06575</name>
</gene>
<dbReference type="SMART" id="SM00448">
    <property type="entry name" value="REC"/>
    <property type="match status" value="1"/>
</dbReference>
<dbReference type="CDD" id="cd16922">
    <property type="entry name" value="HATPase_EvgS-ArcB-TorS-like"/>
    <property type="match status" value="1"/>
</dbReference>
<evidence type="ECO:0000256" key="4">
    <source>
        <dbReference type="ARBA" id="ARBA00023012"/>
    </source>
</evidence>
<dbReference type="SMART" id="SM00388">
    <property type="entry name" value="HisKA"/>
    <property type="match status" value="1"/>
</dbReference>
<evidence type="ECO:0000259" key="7">
    <source>
        <dbReference type="PROSITE" id="PS50109"/>
    </source>
</evidence>
<dbReference type="InterPro" id="IPR036097">
    <property type="entry name" value="HisK_dim/P_sf"/>
</dbReference>
<feature type="transmembrane region" description="Helical" evidence="6">
    <location>
        <begin position="177"/>
        <end position="200"/>
    </location>
</feature>
<keyword evidence="6" id="KW-0472">Membrane</keyword>
<accession>A0ABY8QL79</accession>
<dbReference type="CDD" id="cd17546">
    <property type="entry name" value="REC_hyHK_CKI1_RcsC-like"/>
    <property type="match status" value="1"/>
</dbReference>
<dbReference type="InterPro" id="IPR004358">
    <property type="entry name" value="Sig_transdc_His_kin-like_C"/>
</dbReference>
<dbReference type="Pfam" id="PF00072">
    <property type="entry name" value="Response_reg"/>
    <property type="match status" value="1"/>
</dbReference>
<dbReference type="Pfam" id="PF02518">
    <property type="entry name" value="HATPase_c"/>
    <property type="match status" value="1"/>
</dbReference>
<evidence type="ECO:0000259" key="8">
    <source>
        <dbReference type="PROSITE" id="PS50110"/>
    </source>
</evidence>